<feature type="non-terminal residue" evidence="2">
    <location>
        <position position="293"/>
    </location>
</feature>
<protein>
    <submittedName>
        <fullName evidence="2">Uncharacterized protein</fullName>
    </submittedName>
</protein>
<comment type="caution">
    <text evidence="2">The sequence shown here is derived from an EMBL/GenBank/DDBJ whole genome shotgun (WGS) entry which is preliminary data.</text>
</comment>
<gene>
    <name evidence="2" type="ORF">GKD59_23275</name>
</gene>
<name>A0A7K0GNK6_PARDI</name>
<evidence type="ECO:0000256" key="1">
    <source>
        <dbReference type="SAM" id="Coils"/>
    </source>
</evidence>
<feature type="coiled-coil region" evidence="1">
    <location>
        <begin position="209"/>
        <end position="236"/>
    </location>
</feature>
<dbReference type="Proteomes" id="UP000463337">
    <property type="component" value="Unassembled WGS sequence"/>
</dbReference>
<evidence type="ECO:0000313" key="2">
    <source>
        <dbReference type="EMBL" id="MRY60748.1"/>
    </source>
</evidence>
<sequence length="293" mass="33366">MIAEEAKTLLTGVVTHLPDLWSKRGDSLIEFTRPTRNDFLTLVENDLITLDYLPDILDTAQTFVSGYYLGAVTLLVDIPEINIRRTLDQVSTRRDPVESILGSGSSAFKFVGTESFKHGLPALEHLGGGSIAAECFALEDEKYAGEHNNRETLDELKIQISEKQLDELTNRINDQYSDRALNNKDTMDAARLEHIDKQINAIDQRFESEKLDRKERKELQAKQEKYQKERDKVSDDLRERDFDLKKLSQILQKEQFEWNKAQQSKDKGSVGFGRDALATIDELSNLSTGKTLE</sequence>
<organism evidence="2 3">
    <name type="scientific">Parabacteroides distasonis</name>
    <dbReference type="NCBI Taxonomy" id="823"/>
    <lineage>
        <taxon>Bacteria</taxon>
        <taxon>Pseudomonadati</taxon>
        <taxon>Bacteroidota</taxon>
        <taxon>Bacteroidia</taxon>
        <taxon>Bacteroidales</taxon>
        <taxon>Tannerellaceae</taxon>
        <taxon>Parabacteroides</taxon>
    </lineage>
</organism>
<dbReference type="AlphaFoldDB" id="A0A7K0GNK6"/>
<reference evidence="2 3" key="1">
    <citation type="journal article" date="2019" name="Nat. Med.">
        <title>A library of human gut bacterial isolates paired with longitudinal multiomics data enables mechanistic microbiome research.</title>
        <authorList>
            <person name="Poyet M."/>
            <person name="Groussin M."/>
            <person name="Gibbons S.M."/>
            <person name="Avila-Pacheco J."/>
            <person name="Jiang X."/>
            <person name="Kearney S.M."/>
            <person name="Perrotta A.R."/>
            <person name="Berdy B."/>
            <person name="Zhao S."/>
            <person name="Lieberman T.D."/>
            <person name="Swanson P.K."/>
            <person name="Smith M."/>
            <person name="Roesemann S."/>
            <person name="Alexander J.E."/>
            <person name="Rich S.A."/>
            <person name="Livny J."/>
            <person name="Vlamakis H."/>
            <person name="Clish C."/>
            <person name="Bullock K."/>
            <person name="Deik A."/>
            <person name="Scott J."/>
            <person name="Pierce K.A."/>
            <person name="Xavier R.J."/>
            <person name="Alm E.J."/>
        </authorList>
    </citation>
    <scope>NUCLEOTIDE SEQUENCE [LARGE SCALE GENOMIC DNA]</scope>
    <source>
        <strain evidence="2 3">BIOML-A41</strain>
    </source>
</reference>
<accession>A0A7K0GNK6</accession>
<dbReference type="EMBL" id="WKLT01000122">
    <property type="protein sequence ID" value="MRY60748.1"/>
    <property type="molecule type" value="Genomic_DNA"/>
</dbReference>
<evidence type="ECO:0000313" key="3">
    <source>
        <dbReference type="Proteomes" id="UP000463337"/>
    </source>
</evidence>
<dbReference type="RefSeq" id="WP_206671627.1">
    <property type="nucleotide sequence ID" value="NZ_WKLT01000122.1"/>
</dbReference>
<keyword evidence="1" id="KW-0175">Coiled coil</keyword>
<proteinExistence type="predicted"/>